<dbReference type="PANTHER" id="PTHR13044">
    <property type="entry name" value="ACTIVATING TRANSCRIPTION FACTOR ATF 4/5"/>
    <property type="match status" value="1"/>
</dbReference>
<dbReference type="Gene3D" id="1.20.5.170">
    <property type="match status" value="1"/>
</dbReference>
<feature type="compositionally biased region" description="Low complexity" evidence="7">
    <location>
        <begin position="38"/>
        <end position="52"/>
    </location>
</feature>
<evidence type="ECO:0000256" key="1">
    <source>
        <dbReference type="ARBA" id="ARBA00004123"/>
    </source>
</evidence>
<sequence length="180" mass="19462">MNMQNAPLSAVPPAPSAPVNTNQTPSQASSLPAPPPTSTQMQSSSQPASTPASKRKQSHKPAPMSVEEASRNAAEEDKRRRNTAASARFRVKKKLREQALEKTVKDTTARNTALEARVSQLELENQWLKNLITEKNDGTSGEGKKSENDIAEMFKKFLASQKSEKAQSSLETKSGVGTTA</sequence>
<feature type="domain" description="BZIP" evidence="8">
    <location>
        <begin position="72"/>
        <end position="135"/>
    </location>
</feature>
<evidence type="ECO:0000256" key="5">
    <source>
        <dbReference type="ARBA" id="ARBA00023242"/>
    </source>
</evidence>
<evidence type="ECO:0000256" key="7">
    <source>
        <dbReference type="SAM" id="MobiDB-lite"/>
    </source>
</evidence>
<dbReference type="GO" id="GO:0001228">
    <property type="term" value="F:DNA-binding transcription activator activity, RNA polymerase II-specific"/>
    <property type="evidence" value="ECO:0007669"/>
    <property type="project" value="TreeGrafter"/>
</dbReference>
<comment type="caution">
    <text evidence="9">The sequence shown here is derived from an EMBL/GenBank/DDBJ whole genome shotgun (WGS) entry which is preliminary data.</text>
</comment>
<feature type="compositionally biased region" description="Low complexity" evidence="7">
    <location>
        <begin position="17"/>
        <end position="31"/>
    </location>
</feature>
<feature type="compositionally biased region" description="Polar residues" evidence="7">
    <location>
        <begin position="166"/>
        <end position="180"/>
    </location>
</feature>
<proteinExistence type="predicted"/>
<evidence type="ECO:0000313" key="9">
    <source>
        <dbReference type="EMBL" id="RJE23538.1"/>
    </source>
</evidence>
<evidence type="ECO:0000259" key="8">
    <source>
        <dbReference type="PROSITE" id="PS50217"/>
    </source>
</evidence>
<dbReference type="Proteomes" id="UP000266188">
    <property type="component" value="Unassembled WGS sequence"/>
</dbReference>
<dbReference type="EMBL" id="MVGC01000116">
    <property type="protein sequence ID" value="RJE23538.1"/>
    <property type="molecule type" value="Genomic_DNA"/>
</dbReference>
<evidence type="ECO:0000256" key="3">
    <source>
        <dbReference type="ARBA" id="ARBA00023125"/>
    </source>
</evidence>
<dbReference type="PROSITE" id="PS00036">
    <property type="entry name" value="BZIP_BASIC"/>
    <property type="match status" value="1"/>
</dbReference>
<dbReference type="GO" id="GO:0005634">
    <property type="term" value="C:nucleus"/>
    <property type="evidence" value="ECO:0007669"/>
    <property type="project" value="UniProtKB-SubCell"/>
</dbReference>
<accession>A0A3A2ZK25</accession>
<name>A0A3A2ZK25_9EURO</name>
<dbReference type="SUPFAM" id="SSF57959">
    <property type="entry name" value="Leucine zipper domain"/>
    <property type="match status" value="1"/>
</dbReference>
<dbReference type="InterPro" id="IPR004827">
    <property type="entry name" value="bZIP"/>
</dbReference>
<dbReference type="InterPro" id="IPR046347">
    <property type="entry name" value="bZIP_sf"/>
</dbReference>
<keyword evidence="6" id="KW-0175">Coiled coil</keyword>
<feature type="region of interest" description="Disordered" evidence="7">
    <location>
        <begin position="1"/>
        <end position="95"/>
    </location>
</feature>
<dbReference type="GO" id="GO:0000977">
    <property type="term" value="F:RNA polymerase II transcription regulatory region sequence-specific DNA binding"/>
    <property type="evidence" value="ECO:0007669"/>
    <property type="project" value="TreeGrafter"/>
</dbReference>
<dbReference type="CDD" id="cd14705">
    <property type="entry name" value="bZIP_Zip1"/>
    <property type="match status" value="1"/>
</dbReference>
<organism evidence="9 10">
    <name type="scientific">Aspergillus sclerotialis</name>
    <dbReference type="NCBI Taxonomy" id="2070753"/>
    <lineage>
        <taxon>Eukaryota</taxon>
        <taxon>Fungi</taxon>
        <taxon>Dikarya</taxon>
        <taxon>Ascomycota</taxon>
        <taxon>Pezizomycotina</taxon>
        <taxon>Eurotiomycetes</taxon>
        <taxon>Eurotiomycetidae</taxon>
        <taxon>Eurotiales</taxon>
        <taxon>Aspergillaceae</taxon>
        <taxon>Aspergillus</taxon>
        <taxon>Aspergillus subgen. Polypaecilum</taxon>
    </lineage>
</organism>
<evidence type="ECO:0000256" key="2">
    <source>
        <dbReference type="ARBA" id="ARBA00023015"/>
    </source>
</evidence>
<reference evidence="10" key="1">
    <citation type="submission" date="2017-02" db="EMBL/GenBank/DDBJ databases">
        <authorList>
            <person name="Tafer H."/>
            <person name="Lopandic K."/>
        </authorList>
    </citation>
    <scope>NUCLEOTIDE SEQUENCE [LARGE SCALE GENOMIC DNA]</scope>
    <source>
        <strain evidence="10">CBS 366.77</strain>
    </source>
</reference>
<dbReference type="STRING" id="2070753.A0A3A2ZK25"/>
<comment type="subcellular location">
    <subcellularLocation>
        <location evidence="1">Nucleus</location>
    </subcellularLocation>
</comment>
<dbReference type="PROSITE" id="PS50217">
    <property type="entry name" value="BZIP"/>
    <property type="match status" value="1"/>
</dbReference>
<dbReference type="AlphaFoldDB" id="A0A3A2ZK25"/>
<dbReference type="PANTHER" id="PTHR13044:SF14">
    <property type="entry name" value="CRYPTOCEPHAL, ISOFORM A"/>
    <property type="match status" value="1"/>
</dbReference>
<dbReference type="OrthoDB" id="1939598at2759"/>
<feature type="region of interest" description="Disordered" evidence="7">
    <location>
        <begin position="160"/>
        <end position="180"/>
    </location>
</feature>
<dbReference type="SMART" id="SM00338">
    <property type="entry name" value="BRLZ"/>
    <property type="match status" value="1"/>
</dbReference>
<evidence type="ECO:0000256" key="6">
    <source>
        <dbReference type="SAM" id="Coils"/>
    </source>
</evidence>
<keyword evidence="4" id="KW-0804">Transcription</keyword>
<dbReference type="FunFam" id="1.20.5.170:FF:000075">
    <property type="entry name" value="BZIP transcription factor (MetR)"/>
    <property type="match status" value="1"/>
</dbReference>
<feature type="coiled-coil region" evidence="6">
    <location>
        <begin position="97"/>
        <end position="131"/>
    </location>
</feature>
<evidence type="ECO:0000256" key="4">
    <source>
        <dbReference type="ARBA" id="ARBA00023163"/>
    </source>
</evidence>
<feature type="compositionally biased region" description="Basic and acidic residues" evidence="7">
    <location>
        <begin position="68"/>
        <end position="79"/>
    </location>
</feature>
<gene>
    <name evidence="9" type="ORF">PHISCL_04122</name>
</gene>
<keyword evidence="2" id="KW-0805">Transcription regulation</keyword>
<protein>
    <submittedName>
        <fullName evidence="9">BZIP transcription factor</fullName>
    </submittedName>
</protein>
<keyword evidence="5" id="KW-0539">Nucleus</keyword>
<dbReference type="Pfam" id="PF07716">
    <property type="entry name" value="bZIP_2"/>
    <property type="match status" value="1"/>
</dbReference>
<keyword evidence="3" id="KW-0238">DNA-binding</keyword>
<keyword evidence="10" id="KW-1185">Reference proteome</keyword>
<evidence type="ECO:0000313" key="10">
    <source>
        <dbReference type="Proteomes" id="UP000266188"/>
    </source>
</evidence>